<feature type="transmembrane region" description="Helical" evidence="7">
    <location>
        <begin position="128"/>
        <end position="146"/>
    </location>
</feature>
<evidence type="ECO:0000256" key="1">
    <source>
        <dbReference type="ARBA" id="ARBA00004127"/>
    </source>
</evidence>
<dbReference type="GO" id="GO:0016020">
    <property type="term" value="C:membrane"/>
    <property type="evidence" value="ECO:0007669"/>
    <property type="project" value="GOC"/>
</dbReference>
<feature type="transmembrane region" description="Helical" evidence="7">
    <location>
        <begin position="51"/>
        <end position="70"/>
    </location>
</feature>
<proteinExistence type="predicted"/>
<dbReference type="PANTHER" id="PTHR21624">
    <property type="entry name" value="STEROL DESATURASE-RELATED PROTEIN"/>
    <property type="match status" value="1"/>
</dbReference>
<dbReference type="GO" id="GO:0050479">
    <property type="term" value="F:glyceryl-ether monooxygenase activity"/>
    <property type="evidence" value="ECO:0007669"/>
    <property type="project" value="TreeGrafter"/>
</dbReference>
<dbReference type="GO" id="GO:0006643">
    <property type="term" value="P:membrane lipid metabolic process"/>
    <property type="evidence" value="ECO:0007669"/>
    <property type="project" value="TreeGrafter"/>
</dbReference>
<evidence type="ECO:0000256" key="2">
    <source>
        <dbReference type="ARBA" id="ARBA00022692"/>
    </source>
</evidence>
<dbReference type="GO" id="GO:0008610">
    <property type="term" value="P:lipid biosynthetic process"/>
    <property type="evidence" value="ECO:0007669"/>
    <property type="project" value="InterPro"/>
</dbReference>
<sequence length="300" mass="35067">MQKHYLCGLYNPKIFLFMQLVFSRFGYLLCIISVLSASIFLLEYGFSELEVLLFAGIGSILFTVIGEFFVPLYTDWRPNFKENFFPDASLFVLNYIVFQSQLLQIFLTSVAIKFAGGGFDLWPSDLNIFTQLVIALIISEFGLYWFHRGCHEIPLLWRFHSIHHNPQRLYWFNATRFHYVDVTLLQVCGIVPLLILGAEAKIIALVTIFSTVHGFWQHVNAKQDQRILNYFFSGPELHRWHHNFKPEIANHNYGNNLIIWDHVFKTFYWPKDNSEELKNVGVQGNLANSIKSMILDPFKR</sequence>
<dbReference type="Proteomes" id="UP000253032">
    <property type="component" value="Unassembled WGS sequence"/>
</dbReference>
<dbReference type="AlphaFoldDB" id="A0A368BRN7"/>
<evidence type="ECO:0000256" key="5">
    <source>
        <dbReference type="ARBA" id="ARBA00023098"/>
    </source>
</evidence>
<keyword evidence="4" id="KW-0560">Oxidoreductase</keyword>
<feature type="domain" description="Fatty acid hydroxylase" evidence="8">
    <location>
        <begin position="133"/>
        <end position="266"/>
    </location>
</feature>
<keyword evidence="3 7" id="KW-1133">Transmembrane helix</keyword>
<evidence type="ECO:0000313" key="9">
    <source>
        <dbReference type="EMBL" id="RCL39527.1"/>
    </source>
</evidence>
<keyword evidence="5" id="KW-0443">Lipid metabolism</keyword>
<keyword evidence="2 7" id="KW-0812">Transmembrane</keyword>
<accession>A0A368BRN7</accession>
<dbReference type="PANTHER" id="PTHR21624:SF1">
    <property type="entry name" value="ALKYLGLYCEROL MONOOXYGENASE"/>
    <property type="match status" value="1"/>
</dbReference>
<comment type="subcellular location">
    <subcellularLocation>
        <location evidence="1">Endomembrane system</location>
        <topology evidence="1">Multi-pass membrane protein</topology>
    </subcellularLocation>
</comment>
<gene>
    <name evidence="9" type="ORF">DBW98_00500</name>
</gene>
<evidence type="ECO:0000313" key="10">
    <source>
        <dbReference type="Proteomes" id="UP000253032"/>
    </source>
</evidence>
<dbReference type="GO" id="GO:0005506">
    <property type="term" value="F:iron ion binding"/>
    <property type="evidence" value="ECO:0007669"/>
    <property type="project" value="InterPro"/>
</dbReference>
<evidence type="ECO:0000256" key="7">
    <source>
        <dbReference type="SAM" id="Phobius"/>
    </source>
</evidence>
<dbReference type="InterPro" id="IPR006694">
    <property type="entry name" value="Fatty_acid_hydroxylase"/>
</dbReference>
<comment type="caution">
    <text evidence="9">The sequence shown here is derived from an EMBL/GenBank/DDBJ whole genome shotgun (WGS) entry which is preliminary data.</text>
</comment>
<keyword evidence="6 7" id="KW-0472">Membrane</keyword>
<evidence type="ECO:0000256" key="6">
    <source>
        <dbReference type="ARBA" id="ARBA00023136"/>
    </source>
</evidence>
<evidence type="ECO:0000256" key="4">
    <source>
        <dbReference type="ARBA" id="ARBA00023002"/>
    </source>
</evidence>
<feature type="transmembrane region" description="Helical" evidence="7">
    <location>
        <begin position="21"/>
        <end position="45"/>
    </location>
</feature>
<organism evidence="9 10">
    <name type="scientific">SAR86 cluster bacterium</name>
    <dbReference type="NCBI Taxonomy" id="2030880"/>
    <lineage>
        <taxon>Bacteria</taxon>
        <taxon>Pseudomonadati</taxon>
        <taxon>Pseudomonadota</taxon>
        <taxon>Gammaproteobacteria</taxon>
        <taxon>SAR86 cluster</taxon>
    </lineage>
</organism>
<evidence type="ECO:0000259" key="8">
    <source>
        <dbReference type="Pfam" id="PF04116"/>
    </source>
</evidence>
<dbReference type="InterPro" id="IPR051689">
    <property type="entry name" value="Sterol_desaturase/TMEM195"/>
</dbReference>
<feature type="transmembrane region" description="Helical" evidence="7">
    <location>
        <begin position="91"/>
        <end position="116"/>
    </location>
</feature>
<dbReference type="GO" id="GO:0012505">
    <property type="term" value="C:endomembrane system"/>
    <property type="evidence" value="ECO:0007669"/>
    <property type="project" value="UniProtKB-SubCell"/>
</dbReference>
<reference evidence="9 10" key="1">
    <citation type="journal article" date="2018" name="Microbiome">
        <title>Fine metagenomic profile of the Mediterranean stratified and mixed water columns revealed by assembly and recruitment.</title>
        <authorList>
            <person name="Haro-Moreno J.M."/>
            <person name="Lopez-Perez M."/>
            <person name="De La Torre J.R."/>
            <person name="Picazo A."/>
            <person name="Camacho A."/>
            <person name="Rodriguez-Valera F."/>
        </authorList>
    </citation>
    <scope>NUCLEOTIDE SEQUENCE [LARGE SCALE GENOMIC DNA]</scope>
    <source>
        <strain evidence="9">MED-G84</strain>
    </source>
</reference>
<evidence type="ECO:0000256" key="3">
    <source>
        <dbReference type="ARBA" id="ARBA00022989"/>
    </source>
</evidence>
<name>A0A368BRN7_9GAMM</name>
<dbReference type="EMBL" id="QOPC01000002">
    <property type="protein sequence ID" value="RCL39527.1"/>
    <property type="molecule type" value="Genomic_DNA"/>
</dbReference>
<dbReference type="Pfam" id="PF04116">
    <property type="entry name" value="FA_hydroxylase"/>
    <property type="match status" value="1"/>
</dbReference>
<protein>
    <submittedName>
        <fullName evidence="9">Sterol desaturase family protein</fullName>
    </submittedName>
</protein>